<evidence type="ECO:0000313" key="3">
    <source>
        <dbReference type="Proteomes" id="UP000468901"/>
    </source>
</evidence>
<gene>
    <name evidence="2" type="ORF">F2P47_13585</name>
</gene>
<organism evidence="2 3">
    <name type="scientific">Parvibaculum sedimenti</name>
    <dbReference type="NCBI Taxonomy" id="2608632"/>
    <lineage>
        <taxon>Bacteria</taxon>
        <taxon>Pseudomonadati</taxon>
        <taxon>Pseudomonadota</taxon>
        <taxon>Alphaproteobacteria</taxon>
        <taxon>Hyphomicrobiales</taxon>
        <taxon>Parvibaculaceae</taxon>
        <taxon>Parvibaculum</taxon>
    </lineage>
</organism>
<dbReference type="EMBL" id="WESC01000012">
    <property type="protein sequence ID" value="KAB7739245.1"/>
    <property type="molecule type" value="Genomic_DNA"/>
</dbReference>
<keyword evidence="3" id="KW-1185">Reference proteome</keyword>
<feature type="transmembrane region" description="Helical" evidence="1">
    <location>
        <begin position="76"/>
        <end position="102"/>
    </location>
</feature>
<evidence type="ECO:0000256" key="1">
    <source>
        <dbReference type="SAM" id="Phobius"/>
    </source>
</evidence>
<reference evidence="2 3" key="1">
    <citation type="submission" date="2019-09" db="EMBL/GenBank/DDBJ databases">
        <title>Parvibaculum sedimenti sp. nov., isolated from sediment.</title>
        <authorList>
            <person name="Wang Y."/>
        </authorList>
    </citation>
    <scope>NUCLEOTIDE SEQUENCE [LARGE SCALE GENOMIC DNA]</scope>
    <source>
        <strain evidence="2 3">HXT-9</strain>
    </source>
</reference>
<feature type="transmembrane region" description="Helical" evidence="1">
    <location>
        <begin position="37"/>
        <end position="56"/>
    </location>
</feature>
<dbReference type="InterPro" id="IPR053803">
    <property type="entry name" value="DUF6949"/>
</dbReference>
<keyword evidence="1" id="KW-0472">Membrane</keyword>
<dbReference type="AlphaFoldDB" id="A0A6N6VH23"/>
<sequence>MSESLAFFFSVATGFVAAGITGSVYRIVTSKHPSFQVWSDTTIGNVMGVATLIFAGPNVILRNAFRAQVFENRPPVWLLFSACLAMIWSFISGVFVLSLILAA</sequence>
<protein>
    <submittedName>
        <fullName evidence="2">Uncharacterized protein</fullName>
    </submittedName>
</protein>
<comment type="caution">
    <text evidence="2">The sequence shown here is derived from an EMBL/GenBank/DDBJ whole genome shotgun (WGS) entry which is preliminary data.</text>
</comment>
<accession>A0A6N6VH23</accession>
<proteinExistence type="predicted"/>
<dbReference type="RefSeq" id="WP_152216917.1">
    <property type="nucleotide sequence ID" value="NZ_JBAQYD010000065.1"/>
</dbReference>
<keyword evidence="1" id="KW-1133">Transmembrane helix</keyword>
<feature type="transmembrane region" description="Helical" evidence="1">
    <location>
        <begin position="6"/>
        <end position="25"/>
    </location>
</feature>
<dbReference type="Proteomes" id="UP000468901">
    <property type="component" value="Unassembled WGS sequence"/>
</dbReference>
<keyword evidence="1" id="KW-0812">Transmembrane</keyword>
<dbReference type="Pfam" id="PF22258">
    <property type="entry name" value="DUF6949"/>
    <property type="match status" value="1"/>
</dbReference>
<name>A0A6N6VH23_9HYPH</name>
<evidence type="ECO:0000313" key="2">
    <source>
        <dbReference type="EMBL" id="KAB7739245.1"/>
    </source>
</evidence>